<keyword evidence="3" id="KW-1185">Reference proteome</keyword>
<dbReference type="CDD" id="cd00093">
    <property type="entry name" value="HTH_XRE"/>
    <property type="match status" value="1"/>
</dbReference>
<dbReference type="SMART" id="SM00530">
    <property type="entry name" value="HTH_XRE"/>
    <property type="match status" value="1"/>
</dbReference>
<dbReference type="EMBL" id="BAAANQ010000006">
    <property type="protein sequence ID" value="GAA2055728.1"/>
    <property type="molecule type" value="Genomic_DNA"/>
</dbReference>
<evidence type="ECO:0000313" key="3">
    <source>
        <dbReference type="Proteomes" id="UP001403094"/>
    </source>
</evidence>
<sequence>MPQNADTPADRLREWRRRRGFTQEQLAEQAGLSLAVVKKLERGGAGRLETYHALARALRVRTSQLFDAQPPHTTRHDDSGNLALMGFRRALVPPVTAGGRRLDTVEPDLDLAQMARTATSLREAYQADGYATVAELLPHLVTGAQLAVDHYSGRPEHTEALRLRSDVLQQAAGYLTQIRVYDLAHLALRDARRDALAAGDTLRAGSAVSLQAWTLIREGRLDEAERLSVASAEEIEPRISSATKDALGVWGKLWLKASAAASRNNRPGEAREMLRLARTAGAAVGPSGGAKRYRCGAFSSSSVLIQTAENYAVTDQPRRVLGMSERMRQAQAPTSNTGHRHMLDVAWAHLQLRNPGEAENVLAGLHSGARDWLRHQRMARDTFHGILRGSRQRVSKRQRELAKFFDV</sequence>
<gene>
    <name evidence="2" type="ORF">GCM10009757_32910</name>
</gene>
<name>A0ABN2VEP2_9ACTN</name>
<dbReference type="Proteomes" id="UP001403094">
    <property type="component" value="Unassembled WGS sequence"/>
</dbReference>
<evidence type="ECO:0000259" key="1">
    <source>
        <dbReference type="PROSITE" id="PS50943"/>
    </source>
</evidence>
<proteinExistence type="predicted"/>
<feature type="domain" description="HTH cro/C1-type" evidence="1">
    <location>
        <begin position="12"/>
        <end position="65"/>
    </location>
</feature>
<evidence type="ECO:0000313" key="2">
    <source>
        <dbReference type="EMBL" id="GAA2055728.1"/>
    </source>
</evidence>
<dbReference type="InterPro" id="IPR001387">
    <property type="entry name" value="Cro/C1-type_HTH"/>
</dbReference>
<comment type="caution">
    <text evidence="2">The sequence shown here is derived from an EMBL/GenBank/DDBJ whole genome shotgun (WGS) entry which is preliminary data.</text>
</comment>
<dbReference type="RefSeq" id="WP_247484109.1">
    <property type="nucleotide sequence ID" value="NZ_BAAANQ010000006.1"/>
</dbReference>
<dbReference type="Pfam" id="PF01381">
    <property type="entry name" value="HTH_3"/>
    <property type="match status" value="1"/>
</dbReference>
<accession>A0ABN2VEP2</accession>
<dbReference type="Gene3D" id="1.10.260.40">
    <property type="entry name" value="lambda repressor-like DNA-binding domains"/>
    <property type="match status" value="1"/>
</dbReference>
<dbReference type="SUPFAM" id="SSF47413">
    <property type="entry name" value="lambda repressor-like DNA-binding domains"/>
    <property type="match status" value="1"/>
</dbReference>
<dbReference type="PROSITE" id="PS50943">
    <property type="entry name" value="HTH_CROC1"/>
    <property type="match status" value="1"/>
</dbReference>
<protein>
    <submittedName>
        <fullName evidence="2">Helix-turn-helix domain-containing protein</fullName>
    </submittedName>
</protein>
<organism evidence="2 3">
    <name type="scientific">Streptomyces cheonanensis</name>
    <dbReference type="NCBI Taxonomy" id="312720"/>
    <lineage>
        <taxon>Bacteria</taxon>
        <taxon>Bacillati</taxon>
        <taxon>Actinomycetota</taxon>
        <taxon>Actinomycetes</taxon>
        <taxon>Kitasatosporales</taxon>
        <taxon>Streptomycetaceae</taxon>
        <taxon>Streptomyces</taxon>
    </lineage>
</organism>
<reference evidence="2 3" key="1">
    <citation type="journal article" date="2019" name="Int. J. Syst. Evol. Microbiol.">
        <title>The Global Catalogue of Microorganisms (GCM) 10K type strain sequencing project: providing services to taxonomists for standard genome sequencing and annotation.</title>
        <authorList>
            <consortium name="The Broad Institute Genomics Platform"/>
            <consortium name="The Broad Institute Genome Sequencing Center for Infectious Disease"/>
            <person name="Wu L."/>
            <person name="Ma J."/>
        </authorList>
    </citation>
    <scope>NUCLEOTIDE SEQUENCE [LARGE SCALE GENOMIC DNA]</scope>
    <source>
        <strain evidence="2 3">JCM 14549</strain>
    </source>
</reference>
<dbReference type="InterPro" id="IPR010982">
    <property type="entry name" value="Lambda_DNA-bd_dom_sf"/>
</dbReference>